<dbReference type="PROSITE" id="PS50966">
    <property type="entry name" value="ZF_SWIM"/>
    <property type="match status" value="1"/>
</dbReference>
<keyword evidence="2 4" id="KW-0863">Zinc-finger</keyword>
<sequence length="276" mass="30771">MSLSCRSGLKKNGPQHWANAPISVSEYGRGGVVGGGELRAGGGRGGWAGGVCGRRWWDKLYTTLTKASTIGYEMRDLDIIQFMKGHVTLTTDMLYRHKMEAGKWHPLPVGRNIDKMIKESQEKARGFTCRPTSPTEFIVSTSDWKSHAVKLHPFYCSCLRWQMKGIPCKHAVRAIEGSSYNIYNLVDPFYRVESQLLIYTTVMSPVPLHDMPSSTDMVPQVAEIQYGCEDLDITTSSSTATEALRPPATKRPAGGRRKKGLSHNFKITNCFLWALP</sequence>
<proteinExistence type="predicted"/>
<evidence type="ECO:0000313" key="7">
    <source>
        <dbReference type="EMBL" id="KAF7142334.1"/>
    </source>
</evidence>
<dbReference type="AlphaFoldDB" id="A0A834GW45"/>
<dbReference type="GO" id="GO:0008270">
    <property type="term" value="F:zinc ion binding"/>
    <property type="evidence" value="ECO:0007669"/>
    <property type="project" value="UniProtKB-KW"/>
</dbReference>
<gene>
    <name evidence="7" type="ORF">RHSIM_Rhsim05G0108200</name>
</gene>
<keyword evidence="3" id="KW-0862">Zinc</keyword>
<evidence type="ECO:0000259" key="6">
    <source>
        <dbReference type="PROSITE" id="PS50966"/>
    </source>
</evidence>
<evidence type="ECO:0000256" key="3">
    <source>
        <dbReference type="ARBA" id="ARBA00022833"/>
    </source>
</evidence>
<dbReference type="PANTHER" id="PTHR31973:SF187">
    <property type="entry name" value="MUTATOR TRANSPOSASE MUDRA PROTEIN"/>
    <property type="match status" value="1"/>
</dbReference>
<feature type="region of interest" description="Disordered" evidence="5">
    <location>
        <begin position="239"/>
        <end position="260"/>
    </location>
</feature>
<evidence type="ECO:0000313" key="8">
    <source>
        <dbReference type="Proteomes" id="UP000626092"/>
    </source>
</evidence>
<dbReference type="OrthoDB" id="1614215at2759"/>
<evidence type="ECO:0000256" key="4">
    <source>
        <dbReference type="PROSITE-ProRule" id="PRU00325"/>
    </source>
</evidence>
<evidence type="ECO:0000256" key="5">
    <source>
        <dbReference type="SAM" id="MobiDB-lite"/>
    </source>
</evidence>
<keyword evidence="1" id="KW-0479">Metal-binding</keyword>
<reference evidence="7" key="1">
    <citation type="submission" date="2019-11" db="EMBL/GenBank/DDBJ databases">
        <authorList>
            <person name="Liu Y."/>
            <person name="Hou J."/>
            <person name="Li T.-Q."/>
            <person name="Guan C.-H."/>
            <person name="Wu X."/>
            <person name="Wu H.-Z."/>
            <person name="Ling F."/>
            <person name="Zhang R."/>
            <person name="Shi X.-G."/>
            <person name="Ren J.-P."/>
            <person name="Chen E.-F."/>
            <person name="Sun J.-M."/>
        </authorList>
    </citation>
    <scope>NUCLEOTIDE SEQUENCE</scope>
    <source>
        <strain evidence="7">Adult_tree_wgs_1</strain>
        <tissue evidence="7">Leaves</tissue>
    </source>
</reference>
<dbReference type="Proteomes" id="UP000626092">
    <property type="component" value="Unassembled WGS sequence"/>
</dbReference>
<dbReference type="PANTHER" id="PTHR31973">
    <property type="entry name" value="POLYPROTEIN, PUTATIVE-RELATED"/>
    <property type="match status" value="1"/>
</dbReference>
<dbReference type="EMBL" id="WJXA01000005">
    <property type="protein sequence ID" value="KAF7142334.1"/>
    <property type="molecule type" value="Genomic_DNA"/>
</dbReference>
<protein>
    <recommendedName>
        <fullName evidence="6">SWIM-type domain-containing protein</fullName>
    </recommendedName>
</protein>
<name>A0A834GW45_RHOSS</name>
<dbReference type="InterPro" id="IPR007527">
    <property type="entry name" value="Znf_SWIM"/>
</dbReference>
<evidence type="ECO:0000256" key="1">
    <source>
        <dbReference type="ARBA" id="ARBA00022723"/>
    </source>
</evidence>
<dbReference type="InterPro" id="IPR006564">
    <property type="entry name" value="Znf_PMZ"/>
</dbReference>
<organism evidence="7 8">
    <name type="scientific">Rhododendron simsii</name>
    <name type="common">Sims's rhododendron</name>
    <dbReference type="NCBI Taxonomy" id="118357"/>
    <lineage>
        <taxon>Eukaryota</taxon>
        <taxon>Viridiplantae</taxon>
        <taxon>Streptophyta</taxon>
        <taxon>Embryophyta</taxon>
        <taxon>Tracheophyta</taxon>
        <taxon>Spermatophyta</taxon>
        <taxon>Magnoliopsida</taxon>
        <taxon>eudicotyledons</taxon>
        <taxon>Gunneridae</taxon>
        <taxon>Pentapetalae</taxon>
        <taxon>asterids</taxon>
        <taxon>Ericales</taxon>
        <taxon>Ericaceae</taxon>
        <taxon>Ericoideae</taxon>
        <taxon>Rhodoreae</taxon>
        <taxon>Rhododendron</taxon>
    </lineage>
</organism>
<feature type="domain" description="SWIM-type" evidence="6">
    <location>
        <begin position="147"/>
        <end position="179"/>
    </location>
</feature>
<dbReference type="SMART" id="SM00575">
    <property type="entry name" value="ZnF_PMZ"/>
    <property type="match status" value="1"/>
</dbReference>
<comment type="caution">
    <text evidence="7">The sequence shown here is derived from an EMBL/GenBank/DDBJ whole genome shotgun (WGS) entry which is preliminary data.</text>
</comment>
<keyword evidence="8" id="KW-1185">Reference proteome</keyword>
<evidence type="ECO:0000256" key="2">
    <source>
        <dbReference type="ARBA" id="ARBA00022771"/>
    </source>
</evidence>
<accession>A0A834GW45</accession>
<dbReference type="Pfam" id="PF04434">
    <property type="entry name" value="SWIM"/>
    <property type="match status" value="1"/>
</dbReference>